<accession>A0AAC9P9W9</accession>
<proteinExistence type="predicted"/>
<sequence length="277" mass="29424">MRLGRVAEASGRDRMNVQCETPAMTSFPPSAWRVRRYPMAAHVLRLTAMAVMAALAACSSDDEPRSFAPLNYSYLTKLRLNVGDVQVTPDFLPKAGDLGPQSPVPPAQALAEDLRERIVPGGSSGRAEVKILDASIVPSHGMLNGAMAVHVDVYTGSGTRSGFAEARVTRALTDPDRGPNALQAALYDVTKGMMNDMNVELEYQIRHSLKDWLQDTSMISVPGAVQQQTLQAPPGVKTAPLPEPVVPEPPATPGSAATGPSPTNLSPPAGVLTLPKR</sequence>
<dbReference type="Proteomes" id="UP000182373">
    <property type="component" value="Chromosome"/>
</dbReference>
<evidence type="ECO:0000313" key="2">
    <source>
        <dbReference type="EMBL" id="APH55594.1"/>
    </source>
</evidence>
<dbReference type="EMBL" id="CP018191">
    <property type="protein sequence ID" value="APH55594.1"/>
    <property type="molecule type" value="Genomic_DNA"/>
</dbReference>
<evidence type="ECO:0000256" key="1">
    <source>
        <dbReference type="SAM" id="MobiDB-lite"/>
    </source>
</evidence>
<feature type="region of interest" description="Disordered" evidence="1">
    <location>
        <begin position="229"/>
        <end position="277"/>
    </location>
</feature>
<name>A0AAC9P9W9_9PROT</name>
<dbReference type="AlphaFoldDB" id="A0AAC9P9W9"/>
<gene>
    <name evidence="2" type="ORF">GbCGDNIH9_2268</name>
</gene>
<reference evidence="3" key="1">
    <citation type="submission" date="2016-11" db="EMBL/GenBank/DDBJ databases">
        <title>Comparative genomic and phenotypic analysis of Granulibacter bethesdensis clinical isolates from patients with chronic granulomatous disease.</title>
        <authorList>
            <person name="Zarember K.A."/>
            <person name="Porcella S.F."/>
            <person name="Chu J."/>
            <person name="Ding L."/>
            <person name="Dahlstrom E."/>
            <person name="Barbian K."/>
            <person name="Martens C."/>
            <person name="Sykora L."/>
            <person name="Kramer S."/>
            <person name="Pettinato A.M."/>
            <person name="Hong H."/>
            <person name="Wald G."/>
            <person name="Berg L.J."/>
            <person name="Rogge L.S."/>
            <person name="Greenberg D.E."/>
            <person name="Falcone E.L."/>
            <person name="Neves J.F."/>
            <person name="Simoes M.J."/>
            <person name="Casal M."/>
            <person name="Rodriguez-Lopez F.C."/>
            <person name="Zelazny A."/>
            <person name="Gallin J.I."/>
            <person name="Holland S.M."/>
        </authorList>
    </citation>
    <scope>NUCLEOTIDE SEQUENCE [LARGE SCALE GENOMIC DNA]</scope>
    <source>
        <strain evidence="3">NIH9.1</strain>
    </source>
</reference>
<organism evidence="2 3">
    <name type="scientific">Granulibacter bethesdensis</name>
    <dbReference type="NCBI Taxonomy" id="364410"/>
    <lineage>
        <taxon>Bacteria</taxon>
        <taxon>Pseudomonadati</taxon>
        <taxon>Pseudomonadota</taxon>
        <taxon>Alphaproteobacteria</taxon>
        <taxon>Acetobacterales</taxon>
        <taxon>Acetobacteraceae</taxon>
        <taxon>Granulibacter</taxon>
    </lineage>
</organism>
<evidence type="ECO:0000313" key="3">
    <source>
        <dbReference type="Proteomes" id="UP000182373"/>
    </source>
</evidence>
<protein>
    <submittedName>
        <fullName evidence="2">Uncharacterized protein</fullName>
    </submittedName>
</protein>
<feature type="compositionally biased region" description="Pro residues" evidence="1">
    <location>
        <begin position="241"/>
        <end position="252"/>
    </location>
</feature>
<feature type="compositionally biased region" description="Low complexity" evidence="1">
    <location>
        <begin position="253"/>
        <end position="263"/>
    </location>
</feature>